<dbReference type="Gene3D" id="3.30.430.20">
    <property type="entry name" value="Gnk2 domain, C-X8-C-X2-C motif"/>
    <property type="match status" value="2"/>
</dbReference>
<dbReference type="InterPro" id="IPR011009">
    <property type="entry name" value="Kinase-like_dom_sf"/>
</dbReference>
<dbReference type="CDD" id="cd23509">
    <property type="entry name" value="Gnk2-like"/>
    <property type="match status" value="2"/>
</dbReference>
<feature type="chain" id="PRO_5042943701" description="Gnk2-homologous domain-containing protein" evidence="5">
    <location>
        <begin position="29"/>
        <end position="462"/>
    </location>
</feature>
<dbReference type="Pfam" id="PF01657">
    <property type="entry name" value="Stress-antifung"/>
    <property type="match status" value="2"/>
</dbReference>
<comment type="caution">
    <text evidence="7">The sequence shown here is derived from an EMBL/GenBank/DDBJ whole genome shotgun (WGS) entry which is preliminary data.</text>
</comment>
<feature type="compositionally biased region" description="Polar residues" evidence="3">
    <location>
        <begin position="435"/>
        <end position="454"/>
    </location>
</feature>
<keyword evidence="4" id="KW-0472">Membrane</keyword>
<accession>A0AAN9FVS7</accession>
<feature type="region of interest" description="Disordered" evidence="3">
    <location>
        <begin position="428"/>
        <end position="462"/>
    </location>
</feature>
<feature type="transmembrane region" description="Helical" evidence="4">
    <location>
        <begin position="280"/>
        <end position="301"/>
    </location>
</feature>
<dbReference type="Proteomes" id="UP001359559">
    <property type="component" value="Unassembled WGS sequence"/>
</dbReference>
<protein>
    <recommendedName>
        <fullName evidence="6">Gnk2-homologous domain-containing protein</fullName>
    </recommendedName>
</protein>
<evidence type="ECO:0000259" key="6">
    <source>
        <dbReference type="PROSITE" id="PS51473"/>
    </source>
</evidence>
<dbReference type="PANTHER" id="PTHR32099:SF103">
    <property type="entry name" value="GNK2-HOMOLOGOUS DOMAIN-CONTAINING PROTEIN"/>
    <property type="match status" value="1"/>
</dbReference>
<keyword evidence="4" id="KW-0812">Transmembrane</keyword>
<dbReference type="FunFam" id="3.30.430.20:FF:000002">
    <property type="entry name" value="Cysteine-rich receptor-like protein kinase 10"/>
    <property type="match status" value="1"/>
</dbReference>
<keyword evidence="2" id="KW-0677">Repeat</keyword>
<dbReference type="PROSITE" id="PS51473">
    <property type="entry name" value="GNK2"/>
    <property type="match status" value="2"/>
</dbReference>
<dbReference type="InterPro" id="IPR002902">
    <property type="entry name" value="GNK2"/>
</dbReference>
<evidence type="ECO:0000256" key="3">
    <source>
        <dbReference type="SAM" id="MobiDB-lite"/>
    </source>
</evidence>
<evidence type="ECO:0000256" key="4">
    <source>
        <dbReference type="SAM" id="Phobius"/>
    </source>
</evidence>
<dbReference type="FunFam" id="3.30.430.20:FF:000003">
    <property type="entry name" value="Cysteine-rich RLK (RECEPTOR-like protein kinase) 10"/>
    <property type="match status" value="1"/>
</dbReference>
<evidence type="ECO:0000256" key="2">
    <source>
        <dbReference type="ARBA" id="ARBA00022737"/>
    </source>
</evidence>
<reference evidence="7 8" key="1">
    <citation type="submission" date="2024-01" db="EMBL/GenBank/DDBJ databases">
        <title>The genomes of 5 underutilized Papilionoideae crops provide insights into root nodulation and disease resistance.</title>
        <authorList>
            <person name="Yuan L."/>
        </authorList>
    </citation>
    <scope>NUCLEOTIDE SEQUENCE [LARGE SCALE GENOMIC DNA]</scope>
    <source>
        <strain evidence="7">LY-2023</strain>
        <tissue evidence="7">Leaf</tissue>
    </source>
</reference>
<evidence type="ECO:0000256" key="1">
    <source>
        <dbReference type="ARBA" id="ARBA00022729"/>
    </source>
</evidence>
<dbReference type="AlphaFoldDB" id="A0AAN9FVS7"/>
<evidence type="ECO:0000313" key="7">
    <source>
        <dbReference type="EMBL" id="KAK7280215.1"/>
    </source>
</evidence>
<dbReference type="SUPFAM" id="SSF56112">
    <property type="entry name" value="Protein kinase-like (PK-like)"/>
    <property type="match status" value="1"/>
</dbReference>
<dbReference type="Gene3D" id="3.30.200.20">
    <property type="entry name" value="Phosphorylase Kinase, domain 1"/>
    <property type="match status" value="1"/>
</dbReference>
<sequence>MAAMPTVSKSLLLFPFLLFLILMPLATSQPPFVKYYCIDSNGNYTANSTFKANLNTLLSNLISNTEIDYGFYNFSKGQNPDKVNIIGMCRGYVAPEDCRSCLNNSRVLLTQSCPNQKEAIGWYDECMLRYSNRSIFGVRESKPTYYIYNLENATNADKYNQVVSNMLGNLTARAAAGDSHRKFAAEKQTSSIFQDIFAHVQCTPDLSELECNQCLFGEISIIPKVCAGKVRCRIFQPSCNLRFDTKPYFVPTSDVLTPPEAPSPLPSITATTKEDNSWRIVIPVVVPVVSVIILLTFICIYSRIRPGKSSESESEADYEIEPTETMQFNFQTIIDSTNNFSDANKLGQGGFGPVYKAWRKWREGTVLNIVDPTLNNNSRNEIMRCIHIALLCVQENVASRPTMATVVLMFNSHSLSLPIPSEPAYLMNARGPLDSSPSESRSNNIPNQVSTYEASISELDPR</sequence>
<keyword evidence="4" id="KW-1133">Transmembrane helix</keyword>
<feature type="signal peptide" evidence="5">
    <location>
        <begin position="1"/>
        <end position="28"/>
    </location>
</feature>
<gene>
    <name evidence="7" type="ORF">RJT34_25277</name>
</gene>
<dbReference type="EMBL" id="JAYKXN010000006">
    <property type="protein sequence ID" value="KAK7280215.1"/>
    <property type="molecule type" value="Genomic_DNA"/>
</dbReference>
<keyword evidence="8" id="KW-1185">Reference proteome</keyword>
<dbReference type="PANTHER" id="PTHR32099">
    <property type="entry name" value="CYSTEINE-RICH REPEAT SECRETORY PROTEIN"/>
    <property type="match status" value="1"/>
</dbReference>
<feature type="domain" description="Gnk2-homologous" evidence="6">
    <location>
        <begin position="141"/>
        <end position="248"/>
    </location>
</feature>
<organism evidence="7 8">
    <name type="scientific">Clitoria ternatea</name>
    <name type="common">Butterfly pea</name>
    <dbReference type="NCBI Taxonomy" id="43366"/>
    <lineage>
        <taxon>Eukaryota</taxon>
        <taxon>Viridiplantae</taxon>
        <taxon>Streptophyta</taxon>
        <taxon>Embryophyta</taxon>
        <taxon>Tracheophyta</taxon>
        <taxon>Spermatophyta</taxon>
        <taxon>Magnoliopsida</taxon>
        <taxon>eudicotyledons</taxon>
        <taxon>Gunneridae</taxon>
        <taxon>Pentapetalae</taxon>
        <taxon>rosids</taxon>
        <taxon>fabids</taxon>
        <taxon>Fabales</taxon>
        <taxon>Fabaceae</taxon>
        <taxon>Papilionoideae</taxon>
        <taxon>50 kb inversion clade</taxon>
        <taxon>NPAAA clade</taxon>
        <taxon>indigoferoid/millettioid clade</taxon>
        <taxon>Phaseoleae</taxon>
        <taxon>Clitoria</taxon>
    </lineage>
</organism>
<evidence type="ECO:0000313" key="8">
    <source>
        <dbReference type="Proteomes" id="UP001359559"/>
    </source>
</evidence>
<keyword evidence="1 5" id="KW-0732">Signal</keyword>
<evidence type="ECO:0000256" key="5">
    <source>
        <dbReference type="SAM" id="SignalP"/>
    </source>
</evidence>
<feature type="domain" description="Gnk2-homologous" evidence="6">
    <location>
        <begin position="32"/>
        <end position="135"/>
    </location>
</feature>
<proteinExistence type="predicted"/>
<dbReference type="InterPro" id="IPR038408">
    <property type="entry name" value="GNK2_sf"/>
</dbReference>
<name>A0AAN9FVS7_CLITE</name>